<reference evidence="1" key="1">
    <citation type="journal article" date="2019" name="Int. J. Food Microbiol.">
        <title>Developing a novel molecular serotyping system based on capsular polysaccharide synthesis gene clusters of Vibrio parahaemolyticus.</title>
        <authorList>
            <person name="Pang Y."/>
            <person name="Guo X."/>
            <person name="Tian X."/>
            <person name="Liu F."/>
            <person name="Wang L."/>
            <person name="Wu J."/>
            <person name="Zhang S."/>
            <person name="Li S."/>
            <person name="Liu B."/>
        </authorList>
    </citation>
    <scope>NUCLEOTIDE SEQUENCE</scope>
    <source>
        <strain evidence="1">G3554</strain>
    </source>
</reference>
<organism evidence="1">
    <name type="scientific">Vibrio parahaemolyticus</name>
    <dbReference type="NCBI Taxonomy" id="670"/>
    <lineage>
        <taxon>Bacteria</taxon>
        <taxon>Pseudomonadati</taxon>
        <taxon>Pseudomonadota</taxon>
        <taxon>Gammaproteobacteria</taxon>
        <taxon>Vibrionales</taxon>
        <taxon>Vibrionaceae</taxon>
        <taxon>Vibrio</taxon>
    </lineage>
</organism>
<proteinExistence type="predicted"/>
<dbReference type="EMBL" id="MK473651">
    <property type="protein sequence ID" value="QFF90553.1"/>
    <property type="molecule type" value="Genomic_DNA"/>
</dbReference>
<evidence type="ECO:0000313" key="1">
    <source>
        <dbReference type="EMBL" id="QFF90553.1"/>
    </source>
</evidence>
<accession>A0A5P5X5M8</accession>
<sequence>MKQYNVVICTNLQELKDILEIGLINENAHILLDCNVSLDGVDIYTDKVTRFSVRESKALVIYKLFSCLRKYKKHEILCGFTFFEIRFVAMLLGLNITSYYRCPVTFINRPVYNVLHNIGSISPRLRLLSQYYAQRYIVSNHSSLAQIEKRFGEQSNIIKVKAPHFNRYCSIVNLKQPENIVFLTGAHIYHGDLESQDFQVKLLNKCIESLSAGEKIYVKIHPRDSLENYPFLSPNNSILLESFEDCLSVASDSTFFSNFSYMGLEINSLGGRVNFIVDEKMHEKYGFWFELYNVIPSFNVSDILDRKFLNINNDFFLNVDNV</sequence>
<dbReference type="AlphaFoldDB" id="A0A5P5X5M8"/>
<protein>
    <submittedName>
        <fullName evidence="1">Uncharacterized protein</fullName>
    </submittedName>
</protein>
<name>A0A5P5X5M8_VIBPH</name>
<dbReference type="RefSeq" id="WP_069545020.1">
    <property type="nucleotide sequence ID" value="NZ_JBJJJN010000003.1"/>
</dbReference>